<dbReference type="RefSeq" id="YP_009279544.1">
    <property type="nucleotide sequence ID" value="NC_031014.1"/>
</dbReference>
<proteinExistence type="predicted"/>
<organism evidence="1 2">
    <name type="scientific">Pseudomonas phage Andromeda</name>
    <dbReference type="NCBI Taxonomy" id="1873949"/>
    <lineage>
        <taxon>Viruses</taxon>
        <taxon>Duplodnaviria</taxon>
        <taxon>Heunggongvirae</taxon>
        <taxon>Uroviricota</taxon>
        <taxon>Caudoviricetes</taxon>
        <taxon>Autographivirales</taxon>
        <taxon>Autonotataviridae</taxon>
        <taxon>Bifseptvirus</taxon>
        <taxon>Bifseptvirus andromeda</taxon>
    </lineage>
</organism>
<gene>
    <name evidence="1" type="ORF">Andromeda_22</name>
</gene>
<keyword evidence="2" id="KW-1185">Reference proteome</keyword>
<evidence type="ECO:0000313" key="1">
    <source>
        <dbReference type="EMBL" id="ANU79097.1"/>
    </source>
</evidence>
<evidence type="ECO:0000313" key="2">
    <source>
        <dbReference type="Proteomes" id="UP000203308"/>
    </source>
</evidence>
<evidence type="ECO:0008006" key="3">
    <source>
        <dbReference type="Google" id="ProtNLM"/>
    </source>
</evidence>
<reference evidence="1 2" key="1">
    <citation type="submission" date="2016-06" db="EMBL/GenBank/DDBJ databases">
        <title>Genomic analysis of Andromeda: A phiKMVlikevirus infecting Pseudomonas syringae.</title>
        <authorList>
            <person name="Magill D.J."/>
            <person name="Krylov V.N."/>
            <person name="McGrath J.W."/>
            <person name="Allen C.C.R."/>
            <person name="Quinn J.P."/>
            <person name="Kulakov L.A."/>
        </authorList>
    </citation>
    <scope>NUCLEOTIDE SEQUENCE [LARGE SCALE GENOMIC DNA]</scope>
</reference>
<dbReference type="InterPro" id="IPR029052">
    <property type="entry name" value="Metallo-depent_PP-like"/>
</dbReference>
<dbReference type="KEGG" id="vg:29062533"/>
<accession>A0A1B1SEH6</accession>
<dbReference type="Proteomes" id="UP000203308">
    <property type="component" value="Segment"/>
</dbReference>
<dbReference type="EMBL" id="KX458241">
    <property type="protein sequence ID" value="ANU79097.1"/>
    <property type="molecule type" value="Genomic_DNA"/>
</dbReference>
<dbReference type="OrthoDB" id="4771at10239"/>
<name>A0A1B1SEH6_9CAUD</name>
<sequence length="325" mass="36803">MRGSLMRLFTKNKHIEILAAFGCNVAAAREYNRQLGPVNRTEVTRQNVKYWRKLFIDNAGNMAKTDRELREVRVLKAPEPLYADQVFDAKREYRSILVIPDQHAPYQHQDALRFLKAVAAKFQPELVVNLGDELDFHALSFHDSDPNLDSAGAELEKGKKWLHKLHKQFPAQLICDSNHGSMSFRKAKAHGLPVQLIRGYREVVFPDGSGQDWHWAESWRVKTPLGDVMFKHQPSGGILVDAAHNACNLVVGHHHGNYSIEYTASSSHLYFGMYSGCLIDKDSYAFAYGKHSLRKPVIGCSVIIEGRPMLVPMVLNKKGRWNGSL</sequence>
<dbReference type="SUPFAM" id="SSF56300">
    <property type="entry name" value="Metallo-dependent phosphatases"/>
    <property type="match status" value="1"/>
</dbReference>
<protein>
    <recommendedName>
        <fullName evidence="3">Phosphoesterase</fullName>
    </recommendedName>
</protein>
<dbReference type="GeneID" id="29062533"/>